<protein>
    <submittedName>
        <fullName evidence="5">Peptidase M24A, methionine aminopeptidase, subfamily 2</fullName>
    </submittedName>
</protein>
<comment type="caution">
    <text evidence="5">The sequence shown here is derived from an EMBL/GenBank/DDBJ whole genome shotgun (WGS) entry which is preliminary data.</text>
</comment>
<feature type="non-terminal residue" evidence="5">
    <location>
        <position position="1"/>
    </location>
</feature>
<dbReference type="PANTHER" id="PTHR45777:SF2">
    <property type="entry name" value="METHIONINE AMINOPEPTIDASE 2"/>
    <property type="match status" value="1"/>
</dbReference>
<dbReference type="InterPro" id="IPR050247">
    <property type="entry name" value="Met_Aminopeptidase_Type2"/>
</dbReference>
<dbReference type="GO" id="GO:0004177">
    <property type="term" value="F:aminopeptidase activity"/>
    <property type="evidence" value="ECO:0007669"/>
    <property type="project" value="UniProtKB-KW"/>
</dbReference>
<dbReference type="InterPro" id="IPR036005">
    <property type="entry name" value="Creatinase/aminopeptidase-like"/>
</dbReference>
<evidence type="ECO:0000259" key="4">
    <source>
        <dbReference type="Pfam" id="PF00557"/>
    </source>
</evidence>
<dbReference type="AlphaFoldDB" id="A0A9K3DDV7"/>
<organism evidence="5 6">
    <name type="scientific">Kipferlia bialata</name>
    <dbReference type="NCBI Taxonomy" id="797122"/>
    <lineage>
        <taxon>Eukaryota</taxon>
        <taxon>Metamonada</taxon>
        <taxon>Carpediemonas-like organisms</taxon>
        <taxon>Kipferlia</taxon>
    </lineage>
</organism>
<reference evidence="5 6" key="1">
    <citation type="journal article" date="2018" name="PLoS ONE">
        <title>The draft genome of Kipferlia bialata reveals reductive genome evolution in fornicate parasites.</title>
        <authorList>
            <person name="Tanifuji G."/>
            <person name="Takabayashi S."/>
            <person name="Kume K."/>
            <person name="Takagi M."/>
            <person name="Nakayama T."/>
            <person name="Kamikawa R."/>
            <person name="Inagaki Y."/>
            <person name="Hashimoto T."/>
        </authorList>
    </citation>
    <scope>NUCLEOTIDE SEQUENCE [LARGE SCALE GENOMIC DNA]</scope>
    <source>
        <strain evidence="5">NY0173</strain>
    </source>
</reference>
<keyword evidence="2" id="KW-0645">Protease</keyword>
<feature type="non-terminal residue" evidence="5">
    <location>
        <position position="90"/>
    </location>
</feature>
<dbReference type="PANTHER" id="PTHR45777">
    <property type="entry name" value="METHIONINE AMINOPEPTIDASE 2"/>
    <property type="match status" value="1"/>
</dbReference>
<evidence type="ECO:0000256" key="3">
    <source>
        <dbReference type="ARBA" id="ARBA00022801"/>
    </source>
</evidence>
<dbReference type="GO" id="GO:0008235">
    <property type="term" value="F:metalloexopeptidase activity"/>
    <property type="evidence" value="ECO:0007669"/>
    <property type="project" value="TreeGrafter"/>
</dbReference>
<accession>A0A9K3DDV7</accession>
<keyword evidence="6" id="KW-1185">Reference proteome</keyword>
<proteinExistence type="predicted"/>
<dbReference type="SUPFAM" id="SSF55920">
    <property type="entry name" value="Creatinase/aminopeptidase"/>
    <property type="match status" value="1"/>
</dbReference>
<evidence type="ECO:0000256" key="2">
    <source>
        <dbReference type="ARBA" id="ARBA00022670"/>
    </source>
</evidence>
<feature type="domain" description="Peptidase M24" evidence="4">
    <location>
        <begin position="2"/>
        <end position="85"/>
    </location>
</feature>
<dbReference type="GO" id="GO:0006508">
    <property type="term" value="P:proteolysis"/>
    <property type="evidence" value="ECO:0007669"/>
    <property type="project" value="UniProtKB-KW"/>
</dbReference>
<gene>
    <name evidence="5" type="ORF">KIPB_016259</name>
</gene>
<dbReference type="Gene3D" id="3.90.230.10">
    <property type="entry name" value="Creatinase/methionine aminopeptidase superfamily"/>
    <property type="match status" value="1"/>
</dbReference>
<dbReference type="Proteomes" id="UP000265618">
    <property type="component" value="Unassembled WGS sequence"/>
</dbReference>
<evidence type="ECO:0000256" key="1">
    <source>
        <dbReference type="ARBA" id="ARBA00022438"/>
    </source>
</evidence>
<dbReference type="InterPro" id="IPR000994">
    <property type="entry name" value="Pept_M24"/>
</dbReference>
<sequence length="90" mass="9821">VNGHVIDSAFTVTHNDRYDPLVEATRRATDEAVALSGPGRVIEEVGDLIDEIISSYEIELDGKKYAINPVRNLTGHTTGPYQVHASMILS</sequence>
<evidence type="ECO:0000313" key="6">
    <source>
        <dbReference type="Proteomes" id="UP000265618"/>
    </source>
</evidence>
<dbReference type="OrthoDB" id="7848262at2759"/>
<keyword evidence="3" id="KW-0378">Hydrolase</keyword>
<keyword evidence="1 5" id="KW-0031">Aminopeptidase</keyword>
<evidence type="ECO:0000313" key="5">
    <source>
        <dbReference type="EMBL" id="GIQ92470.1"/>
    </source>
</evidence>
<name>A0A9K3DDV7_9EUKA</name>
<dbReference type="EMBL" id="BDIP01009796">
    <property type="protein sequence ID" value="GIQ92470.1"/>
    <property type="molecule type" value="Genomic_DNA"/>
</dbReference>
<dbReference type="Pfam" id="PF00557">
    <property type="entry name" value="Peptidase_M24"/>
    <property type="match status" value="1"/>
</dbReference>
<dbReference type="GO" id="GO:0005737">
    <property type="term" value="C:cytoplasm"/>
    <property type="evidence" value="ECO:0007669"/>
    <property type="project" value="TreeGrafter"/>
</dbReference>